<dbReference type="PROSITE" id="PS51257">
    <property type="entry name" value="PROKAR_LIPOPROTEIN"/>
    <property type="match status" value="1"/>
</dbReference>
<dbReference type="Gene3D" id="2.60.40.1120">
    <property type="entry name" value="Carboxypeptidase-like, regulatory domain"/>
    <property type="match status" value="1"/>
</dbReference>
<organism evidence="2">
    <name type="scientific">Anaerolinea thermolimosa</name>
    <dbReference type="NCBI Taxonomy" id="229919"/>
    <lineage>
        <taxon>Bacteria</taxon>
        <taxon>Bacillati</taxon>
        <taxon>Chloroflexota</taxon>
        <taxon>Anaerolineae</taxon>
        <taxon>Anaerolineales</taxon>
        <taxon>Anaerolineaceae</taxon>
        <taxon>Anaerolinea</taxon>
    </lineage>
</organism>
<gene>
    <name evidence="2" type="ORF">ENT37_08670</name>
</gene>
<feature type="region of interest" description="Disordered" evidence="1">
    <location>
        <begin position="200"/>
        <end position="221"/>
    </location>
</feature>
<accession>A0A7C4PSU9</accession>
<dbReference type="SUPFAM" id="SSF48695">
    <property type="entry name" value="Multiheme cytochromes"/>
    <property type="match status" value="1"/>
</dbReference>
<protein>
    <submittedName>
        <fullName evidence="2">Uncharacterized protein</fullName>
    </submittedName>
</protein>
<sequence>MKHWISAWILFSLAVVFGLVACIEIGQAATSQTPTGVNTTVPVTPTSPPASTPTLVNLTPLPNEVSGVVENSQGPVAGALVQIQGTPNQVKTGADGTFRLRGLSGTSPVNITAWAEGHYVGWVSVNPSAPDWKGGNHLVITLKPLPEKDNADYPWFSFQGVKGSASCGLCHREYVEWQADAHSQAAQNQRFLSIYTGSDVKGRQGQPTRLGIDGKAQSPDPSQPYYGPGFRLDYPNRAGNCATCHTPVASKVPNNQNCGWSGCHTDLTIERSRGVISPATLPIGLSGDGLEGITCDFCHKIGDVTLDAETGLPKPDMPGILSYRLYRPEEGQQVFFGTLVDVNRRVSYLPLESKSEFCAPCHYGVFGGVVGVGQVSGGTVVYNSYGEWLDSPYSDPKTGKTCQDCHMSVKDVNYTVFPEQGGIQRDYVPFHDHTMPGASDEQLLQNSVTLKSQARRAGDKLQVEVKITNDLTGHHVPTDAPMRQMILVVEALDENHQPLKLVSGEVNPAWAGNYAGQPGKTFMKVLRDDWTGETPTAAYWRPVTLVEDTRLPAMATDSQTFTFQLPAGKAAQVRVRVIFRRTFQKLAEEKGFTDPDILMEEASISIEK</sequence>
<name>A0A7C4PSU9_9CHLR</name>
<dbReference type="SUPFAM" id="SSF49464">
    <property type="entry name" value="Carboxypeptidase regulatory domain-like"/>
    <property type="match status" value="1"/>
</dbReference>
<dbReference type="EMBL" id="DSYK01000427">
    <property type="protein sequence ID" value="HGS21930.1"/>
    <property type="molecule type" value="Genomic_DNA"/>
</dbReference>
<comment type="caution">
    <text evidence="2">The sequence shown here is derived from an EMBL/GenBank/DDBJ whole genome shotgun (WGS) entry which is preliminary data.</text>
</comment>
<evidence type="ECO:0000313" key="2">
    <source>
        <dbReference type="EMBL" id="HGS21930.1"/>
    </source>
</evidence>
<proteinExistence type="predicted"/>
<dbReference type="AlphaFoldDB" id="A0A7C4PSU9"/>
<evidence type="ECO:0000256" key="1">
    <source>
        <dbReference type="SAM" id="MobiDB-lite"/>
    </source>
</evidence>
<dbReference type="InterPro" id="IPR036280">
    <property type="entry name" value="Multihaem_cyt_sf"/>
</dbReference>
<dbReference type="Gene3D" id="1.10.1130.10">
    <property type="entry name" value="Flavocytochrome C3, Chain A"/>
    <property type="match status" value="1"/>
</dbReference>
<dbReference type="InterPro" id="IPR008969">
    <property type="entry name" value="CarboxyPept-like_regulatory"/>
</dbReference>
<reference evidence="2" key="1">
    <citation type="journal article" date="2020" name="mSystems">
        <title>Genome- and Community-Level Interaction Insights into Carbon Utilization and Element Cycling Functions of Hydrothermarchaeota in Hydrothermal Sediment.</title>
        <authorList>
            <person name="Zhou Z."/>
            <person name="Liu Y."/>
            <person name="Xu W."/>
            <person name="Pan J."/>
            <person name="Luo Z.H."/>
            <person name="Li M."/>
        </authorList>
    </citation>
    <scope>NUCLEOTIDE SEQUENCE [LARGE SCALE GENOMIC DNA]</scope>
    <source>
        <strain evidence="2">SpSt-573</strain>
    </source>
</reference>